<dbReference type="SUPFAM" id="SSF88723">
    <property type="entry name" value="PIN domain-like"/>
    <property type="match status" value="1"/>
</dbReference>
<dbReference type="InterPro" id="IPR041705">
    <property type="entry name" value="PIN_Sll0205"/>
</dbReference>
<evidence type="ECO:0000256" key="3">
    <source>
        <dbReference type="ARBA" id="ARBA00022723"/>
    </source>
</evidence>
<dbReference type="GO" id="GO:0004540">
    <property type="term" value="F:RNA nuclease activity"/>
    <property type="evidence" value="ECO:0007669"/>
    <property type="project" value="InterPro"/>
</dbReference>
<evidence type="ECO:0000313" key="7">
    <source>
        <dbReference type="EMBL" id="XCM37931.1"/>
    </source>
</evidence>
<dbReference type="InterPro" id="IPR029060">
    <property type="entry name" value="PIN-like_dom_sf"/>
</dbReference>
<comment type="cofactor">
    <cofactor evidence="5">
        <name>Mg(2+)</name>
        <dbReference type="ChEBI" id="CHEBI:18420"/>
    </cofactor>
</comment>
<dbReference type="EC" id="3.1.-.-" evidence="5"/>
<dbReference type="InterPro" id="IPR022907">
    <property type="entry name" value="VapC_family"/>
</dbReference>
<evidence type="ECO:0000256" key="4">
    <source>
        <dbReference type="ARBA" id="ARBA00022801"/>
    </source>
</evidence>
<dbReference type="GO" id="GO:0000287">
    <property type="term" value="F:magnesium ion binding"/>
    <property type="evidence" value="ECO:0007669"/>
    <property type="project" value="UniProtKB-UniRule"/>
</dbReference>
<feature type="binding site" evidence="5">
    <location>
        <position position="7"/>
    </location>
    <ligand>
        <name>Mg(2+)</name>
        <dbReference type="ChEBI" id="CHEBI:18420"/>
    </ligand>
</feature>
<dbReference type="EMBL" id="CP159837">
    <property type="protein sequence ID" value="XCM37931.1"/>
    <property type="molecule type" value="Genomic_DNA"/>
</dbReference>
<evidence type="ECO:0000259" key="6">
    <source>
        <dbReference type="Pfam" id="PF01850"/>
    </source>
</evidence>
<evidence type="ECO:0000256" key="2">
    <source>
        <dbReference type="ARBA" id="ARBA00022722"/>
    </source>
</evidence>
<sequence>MLRAIVDTHAVIWYIFADPRLSVTAQATIEQIAADGDIVGFSSITLAEIIYLIEKSRIPSSTLTRLLGEVDRQDPVLVEIPFDRKIAQTMLSVDRTQIPDFPDRIIAATALYCGVPLISRDRKIQLSTVNTIW</sequence>
<reference evidence="7" key="1">
    <citation type="submission" date="2024-07" db="EMBL/GenBank/DDBJ databases">
        <authorList>
            <person name="Kim Y.J."/>
            <person name="Jeong J.Y."/>
        </authorList>
    </citation>
    <scope>NUCLEOTIDE SEQUENCE</scope>
    <source>
        <strain evidence="7">GIHE-MW2</strain>
    </source>
</reference>
<comment type="similarity">
    <text evidence="5">Belongs to the PINc/VapC protein family.</text>
</comment>
<keyword evidence="2 5" id="KW-0540">Nuclease</keyword>
<proteinExistence type="inferred from homology"/>
<keyword evidence="3 5" id="KW-0479">Metal-binding</keyword>
<evidence type="ECO:0000256" key="5">
    <source>
        <dbReference type="HAMAP-Rule" id="MF_00265"/>
    </source>
</evidence>
<dbReference type="HAMAP" id="MF_00265">
    <property type="entry name" value="VapC_Nob1"/>
    <property type="match status" value="1"/>
</dbReference>
<dbReference type="CDD" id="cd09872">
    <property type="entry name" value="PIN_Sll0205-like"/>
    <property type="match status" value="1"/>
</dbReference>
<dbReference type="RefSeq" id="WP_354635654.1">
    <property type="nucleotide sequence ID" value="NZ_CP159837.1"/>
</dbReference>
<keyword evidence="5" id="KW-0460">Magnesium</keyword>
<keyword evidence="4 5" id="KW-0378">Hydrolase</keyword>
<gene>
    <name evidence="5" type="primary">vapC</name>
    <name evidence="7" type="ORF">ABWT76_000743</name>
</gene>
<dbReference type="GO" id="GO:0016787">
    <property type="term" value="F:hydrolase activity"/>
    <property type="evidence" value="ECO:0007669"/>
    <property type="project" value="UniProtKB-KW"/>
</dbReference>
<comment type="function">
    <text evidence="5">Toxic component of a toxin-antitoxin (TA) system. An RNase.</text>
</comment>
<organism evidence="7">
    <name type="scientific">Planktothricoides raciborskii GIHE-MW2</name>
    <dbReference type="NCBI Taxonomy" id="2792601"/>
    <lineage>
        <taxon>Bacteria</taxon>
        <taxon>Bacillati</taxon>
        <taxon>Cyanobacteriota</taxon>
        <taxon>Cyanophyceae</taxon>
        <taxon>Oscillatoriophycideae</taxon>
        <taxon>Oscillatoriales</taxon>
        <taxon>Oscillatoriaceae</taxon>
        <taxon>Planktothricoides</taxon>
    </lineage>
</organism>
<feature type="domain" description="PIN" evidence="6">
    <location>
        <begin position="5"/>
        <end position="124"/>
    </location>
</feature>
<keyword evidence="1 5" id="KW-1277">Toxin-antitoxin system</keyword>
<evidence type="ECO:0000256" key="1">
    <source>
        <dbReference type="ARBA" id="ARBA00022649"/>
    </source>
</evidence>
<accession>A0AAU8JFA3</accession>
<protein>
    <recommendedName>
        <fullName evidence="5">Ribonuclease VapC</fullName>
        <shortName evidence="5">RNase VapC</shortName>
        <ecNumber evidence="5">3.1.-.-</ecNumber>
    </recommendedName>
    <alternativeName>
        <fullName evidence="5">Toxin VapC</fullName>
    </alternativeName>
</protein>
<dbReference type="Pfam" id="PF01850">
    <property type="entry name" value="PIN"/>
    <property type="match status" value="1"/>
</dbReference>
<dbReference type="InterPro" id="IPR002716">
    <property type="entry name" value="PIN_dom"/>
</dbReference>
<dbReference type="AlphaFoldDB" id="A0AAU8JFA3"/>
<dbReference type="GO" id="GO:0090729">
    <property type="term" value="F:toxin activity"/>
    <property type="evidence" value="ECO:0007669"/>
    <property type="project" value="UniProtKB-KW"/>
</dbReference>
<keyword evidence="5" id="KW-0800">Toxin</keyword>
<dbReference type="Gene3D" id="3.40.50.1010">
    <property type="entry name" value="5'-nuclease"/>
    <property type="match status" value="1"/>
</dbReference>
<name>A0AAU8JFA3_9CYAN</name>
<feature type="binding site" evidence="5">
    <location>
        <position position="103"/>
    </location>
    <ligand>
        <name>Mg(2+)</name>
        <dbReference type="ChEBI" id="CHEBI:18420"/>
    </ligand>
</feature>